<evidence type="ECO:0000313" key="1">
    <source>
        <dbReference type="EMBL" id="KAK1142640.1"/>
    </source>
</evidence>
<keyword evidence="2" id="KW-1185">Reference proteome</keyword>
<sequence length="423" mass="48881">MELFCTMRRTSACGWCFLTRTLTLLVWDFVTTIFTIFFVQKSAVEDLLNDFDHMLIRYASIIRRRVLRWKTGHYPSPGISKEACCRGLIMLSDQQLVTGTAILLVSFTKHKVMTQYHFEITCTLAWMAYAAHDTITVAALGYIRAHPEMRWWRSLWISALFPMLFVSQLVTFHNNFLLIWGNSIQCIWNDMDSGYPRISLFMLVVLVLMTYGYINTMYSLYPEYLSWVEVVGAYVSWAFRTPGKLYLIVKDRYEISPQPWKRLWFPLKIITFLLFVLIFSTYQIVGSTLFSTIRLYIVLVWGTMYLVHLRGKASREGLQGSENDWGFGQILPTVLLALIFFGTVEVYHRDFLNSKIEIDNSSQETEMARSDTLSEANVKPTDSLTALEGLLLGLTFYKLFLVVSAAVMLAWFTKLAVVDGYVL</sequence>
<comment type="caution">
    <text evidence="1">The sequence shown here is derived from an EMBL/GenBank/DDBJ whole genome shotgun (WGS) entry which is preliminary data.</text>
</comment>
<name>A0ACC3AXJ7_9EURO</name>
<organism evidence="1 2">
    <name type="scientific">Aspergillus melleus</name>
    <dbReference type="NCBI Taxonomy" id="138277"/>
    <lineage>
        <taxon>Eukaryota</taxon>
        <taxon>Fungi</taxon>
        <taxon>Dikarya</taxon>
        <taxon>Ascomycota</taxon>
        <taxon>Pezizomycotina</taxon>
        <taxon>Eurotiomycetes</taxon>
        <taxon>Eurotiomycetidae</taxon>
        <taxon>Eurotiales</taxon>
        <taxon>Aspergillaceae</taxon>
        <taxon>Aspergillus</taxon>
        <taxon>Aspergillus subgen. Circumdati</taxon>
    </lineage>
</organism>
<accession>A0ACC3AXJ7</accession>
<reference evidence="1 2" key="1">
    <citation type="journal article" date="2023" name="ACS Omega">
        <title>Identification of the Neoaspergillic Acid Biosynthesis Gene Cluster by Establishing an In Vitro CRISPR-Ribonucleoprotein Genetic System in Aspergillus melleus.</title>
        <authorList>
            <person name="Yuan B."/>
            <person name="Grau M.F."/>
            <person name="Murata R.M."/>
            <person name="Torok T."/>
            <person name="Venkateswaran K."/>
            <person name="Stajich J.E."/>
            <person name="Wang C.C.C."/>
        </authorList>
    </citation>
    <scope>NUCLEOTIDE SEQUENCE [LARGE SCALE GENOMIC DNA]</scope>
    <source>
        <strain evidence="1 2">IMV 1140</strain>
    </source>
</reference>
<dbReference type="Proteomes" id="UP001177260">
    <property type="component" value="Unassembled WGS sequence"/>
</dbReference>
<evidence type="ECO:0000313" key="2">
    <source>
        <dbReference type="Proteomes" id="UP001177260"/>
    </source>
</evidence>
<dbReference type="EMBL" id="JAOPJF010000048">
    <property type="protein sequence ID" value="KAK1142640.1"/>
    <property type="molecule type" value="Genomic_DNA"/>
</dbReference>
<protein>
    <submittedName>
        <fullName evidence="1">Uncharacterized protein</fullName>
    </submittedName>
</protein>
<proteinExistence type="predicted"/>
<gene>
    <name evidence="1" type="ORF">N8T08_007444</name>
</gene>